<dbReference type="AlphaFoldDB" id="A0A117IEK5"/>
<name>A0A117IEK5_MYCFO</name>
<protein>
    <submittedName>
        <fullName evidence="1">Uncharacterized protein</fullName>
    </submittedName>
</protein>
<organism evidence="1 2">
    <name type="scientific">Mycolicibacterium fortuitum subsp. acetamidolyticum</name>
    <dbReference type="NCBI Taxonomy" id="144550"/>
    <lineage>
        <taxon>Bacteria</taxon>
        <taxon>Bacillati</taxon>
        <taxon>Actinomycetota</taxon>
        <taxon>Actinomycetes</taxon>
        <taxon>Mycobacteriales</taxon>
        <taxon>Mycobacteriaceae</taxon>
        <taxon>Mycolicibacterium</taxon>
    </lineage>
</organism>
<comment type="caution">
    <text evidence="1">The sequence shown here is derived from an EMBL/GenBank/DDBJ whole genome shotgun (WGS) entry which is preliminary data.</text>
</comment>
<sequence length="146" mass="15343">MMRSPEPLINHTVPSASTRPNWCGSLVGATATTGATRLGRGTGRGGPGRGVGFGVGPEVGFGVAPPGSLVVISAPRTPRGCPRIYRATRRLMLSLCPLLKQVGLCHAHGLRLNALTNWAEQRSRGAFRHALTALCAQRGGVRALVW</sequence>
<reference evidence="1 2" key="1">
    <citation type="journal article" date="2016" name="Genome Announc.">
        <title>Draft Genome Sequences of Five Rapidly Growing Mycobacterium Species, M. thermoresistibile, M. fortuitum subsp. acetamidolyticum, M. canariasense, M. brisbanense, and M. novocastrense.</title>
        <authorList>
            <person name="Katahira K."/>
            <person name="Ogura Y."/>
            <person name="Gotoh Y."/>
            <person name="Hayashi T."/>
        </authorList>
    </citation>
    <scope>NUCLEOTIDE SEQUENCE [LARGE SCALE GENOMIC DNA]</scope>
    <source>
        <strain evidence="1 2">JCM6368</strain>
    </source>
</reference>
<evidence type="ECO:0000313" key="1">
    <source>
        <dbReference type="EMBL" id="GAT02845.1"/>
    </source>
</evidence>
<accession>A0A117IEK5</accession>
<proteinExistence type="predicted"/>
<dbReference type="Proteomes" id="UP000069705">
    <property type="component" value="Unassembled WGS sequence"/>
</dbReference>
<dbReference type="EMBL" id="BCSZ01000030">
    <property type="protein sequence ID" value="GAT02845.1"/>
    <property type="molecule type" value="Genomic_DNA"/>
</dbReference>
<evidence type="ECO:0000313" key="2">
    <source>
        <dbReference type="Proteomes" id="UP000069705"/>
    </source>
</evidence>
<reference evidence="2" key="2">
    <citation type="submission" date="2016-02" db="EMBL/GenBank/DDBJ databases">
        <title>Draft genome sequence of five rapidly growing Mycobacterium species.</title>
        <authorList>
            <person name="Katahira K."/>
            <person name="Gotou Y."/>
            <person name="Iida K."/>
            <person name="Ogura Y."/>
            <person name="Hayashi T."/>
        </authorList>
    </citation>
    <scope>NUCLEOTIDE SEQUENCE [LARGE SCALE GENOMIC DNA]</scope>
    <source>
        <strain evidence="2">JCM6368</strain>
    </source>
</reference>
<gene>
    <name evidence="1" type="ORF">RMCFA_2957</name>
</gene>